<protein>
    <submittedName>
        <fullName evidence="1">Transcriptional regulator</fullName>
    </submittedName>
</protein>
<keyword evidence="2" id="KW-1185">Reference proteome</keyword>
<dbReference type="InterPro" id="IPR009962">
    <property type="entry name" value="DUF1488"/>
</dbReference>
<dbReference type="Gene3D" id="3.30.160.140">
    <property type="entry name" value="Shew3726-like"/>
    <property type="match status" value="1"/>
</dbReference>
<dbReference type="AlphaFoldDB" id="A0A1Q9H111"/>
<reference evidence="1 2" key="1">
    <citation type="submission" date="2016-09" db="EMBL/GenBank/DDBJ databases">
        <title>Photobacterium proteolyticum sp. nov. a protease producing bacterium isolated from ocean sediments of Laizhou Bay.</title>
        <authorList>
            <person name="Li Y."/>
        </authorList>
    </citation>
    <scope>NUCLEOTIDE SEQUENCE [LARGE SCALE GENOMIC DNA]</scope>
    <source>
        <strain evidence="1 2">13-12</strain>
    </source>
</reference>
<comment type="caution">
    <text evidence="1">The sequence shown here is derived from an EMBL/GenBank/DDBJ whole genome shotgun (WGS) entry which is preliminary data.</text>
</comment>
<dbReference type="Pfam" id="PF07369">
    <property type="entry name" value="DUF1488"/>
    <property type="match status" value="1"/>
</dbReference>
<dbReference type="RefSeq" id="WP_075761976.1">
    <property type="nucleotide sequence ID" value="NZ_MJIL01000043.1"/>
</dbReference>
<dbReference type="OrthoDB" id="6465020at2"/>
<dbReference type="InterPro" id="IPR036692">
    <property type="entry name" value="Shew3726-like_sf"/>
</dbReference>
<evidence type="ECO:0000313" key="1">
    <source>
        <dbReference type="EMBL" id="OLQ81266.1"/>
    </source>
</evidence>
<sequence length="87" mass="9816">MNQDILFADIQLWDSEKQAVNFPAQQAGALITCWVSLSWLQKKAAQPLVEEADILSVFAANRFDLEELAETMIEDEEFNQGGDIEIN</sequence>
<accession>A0A1Q9H111</accession>
<dbReference type="STRING" id="1903952.BIT28_08340"/>
<dbReference type="EMBL" id="MJIL01000043">
    <property type="protein sequence ID" value="OLQ81266.1"/>
    <property type="molecule type" value="Genomic_DNA"/>
</dbReference>
<dbReference type="Proteomes" id="UP000186905">
    <property type="component" value="Unassembled WGS sequence"/>
</dbReference>
<dbReference type="SUPFAM" id="SSF160272">
    <property type="entry name" value="Shew3726-like"/>
    <property type="match status" value="1"/>
</dbReference>
<proteinExistence type="predicted"/>
<organism evidence="1 2">
    <name type="scientific">Photobacterium proteolyticum</name>
    <dbReference type="NCBI Taxonomy" id="1903952"/>
    <lineage>
        <taxon>Bacteria</taxon>
        <taxon>Pseudomonadati</taxon>
        <taxon>Pseudomonadota</taxon>
        <taxon>Gammaproteobacteria</taxon>
        <taxon>Vibrionales</taxon>
        <taxon>Vibrionaceae</taxon>
        <taxon>Photobacterium</taxon>
    </lineage>
</organism>
<name>A0A1Q9H111_9GAMM</name>
<evidence type="ECO:0000313" key="2">
    <source>
        <dbReference type="Proteomes" id="UP000186905"/>
    </source>
</evidence>
<gene>
    <name evidence="1" type="ORF">BIT28_08340</name>
</gene>